<keyword evidence="4" id="KW-0472">Membrane</keyword>
<dbReference type="EMBL" id="BAABCJ010000001">
    <property type="protein sequence ID" value="GAA3692393.1"/>
    <property type="molecule type" value="Genomic_DNA"/>
</dbReference>
<reference evidence="6" key="1">
    <citation type="journal article" date="2019" name="Int. J. Syst. Evol. Microbiol.">
        <title>The Global Catalogue of Microorganisms (GCM) 10K type strain sequencing project: providing services to taxonomists for standard genome sequencing and annotation.</title>
        <authorList>
            <consortium name="The Broad Institute Genomics Platform"/>
            <consortium name="The Broad Institute Genome Sequencing Center for Infectious Disease"/>
            <person name="Wu L."/>
            <person name="Ma J."/>
        </authorList>
    </citation>
    <scope>NUCLEOTIDE SEQUENCE [LARGE SCALE GENOMIC DNA]</scope>
    <source>
        <strain evidence="6">JCM 16961</strain>
    </source>
</reference>
<accession>A0ABP7CQ37</accession>
<dbReference type="InterPro" id="IPR032808">
    <property type="entry name" value="DoxX"/>
</dbReference>
<evidence type="ECO:0000256" key="2">
    <source>
        <dbReference type="ARBA" id="ARBA00022692"/>
    </source>
</evidence>
<evidence type="ECO:0000313" key="6">
    <source>
        <dbReference type="Proteomes" id="UP001501536"/>
    </source>
</evidence>
<protein>
    <submittedName>
        <fullName evidence="5">DoxX family protein</fullName>
    </submittedName>
</protein>
<dbReference type="RefSeq" id="WP_344878386.1">
    <property type="nucleotide sequence ID" value="NZ_BAABCJ010000001.1"/>
</dbReference>
<keyword evidence="6" id="KW-1185">Reference proteome</keyword>
<evidence type="ECO:0000313" key="5">
    <source>
        <dbReference type="EMBL" id="GAA3692393.1"/>
    </source>
</evidence>
<evidence type="ECO:0000256" key="4">
    <source>
        <dbReference type="ARBA" id="ARBA00023136"/>
    </source>
</evidence>
<organism evidence="5 6">
    <name type="scientific">Zhihengliuella alba</name>
    <dbReference type="NCBI Taxonomy" id="547018"/>
    <lineage>
        <taxon>Bacteria</taxon>
        <taxon>Bacillati</taxon>
        <taxon>Actinomycetota</taxon>
        <taxon>Actinomycetes</taxon>
        <taxon>Micrococcales</taxon>
        <taxon>Micrococcaceae</taxon>
        <taxon>Zhihengliuella</taxon>
    </lineage>
</organism>
<dbReference type="Proteomes" id="UP001501536">
    <property type="component" value="Unassembled WGS sequence"/>
</dbReference>
<keyword evidence="3" id="KW-1133">Transmembrane helix</keyword>
<dbReference type="Pfam" id="PF07681">
    <property type="entry name" value="DoxX"/>
    <property type="match status" value="1"/>
</dbReference>
<gene>
    <name evidence="5" type="ORF">GCM10022377_00910</name>
</gene>
<proteinExistence type="predicted"/>
<evidence type="ECO:0000256" key="3">
    <source>
        <dbReference type="ARBA" id="ARBA00022989"/>
    </source>
</evidence>
<keyword evidence="2" id="KW-0812">Transmembrane</keyword>
<name>A0ABP7CQ37_9MICC</name>
<evidence type="ECO:0000256" key="1">
    <source>
        <dbReference type="ARBA" id="ARBA00004141"/>
    </source>
</evidence>
<sequence length="172" mass="18103">MSAIRVLARPLLASSFVYSGYERLTKPQETADNLRGSLEKFAAKVPQVRSLADRPEAVARLLGGVQLVAGLFYALGRCPRLSAAALVVSSLVGAADDYKDLSTTDKLKTVSLSGGVLLAAADTNGAPSVAWRAQHLGRSARKDLTKAGQKASRTVRRSAKSAAKTAEGILDH</sequence>
<comment type="subcellular location">
    <subcellularLocation>
        <location evidence="1">Membrane</location>
        <topology evidence="1">Multi-pass membrane protein</topology>
    </subcellularLocation>
</comment>
<comment type="caution">
    <text evidence="5">The sequence shown here is derived from an EMBL/GenBank/DDBJ whole genome shotgun (WGS) entry which is preliminary data.</text>
</comment>